<dbReference type="EMBL" id="CR378679">
    <property type="protein sequence ID" value="CAG23299.1"/>
    <property type="molecule type" value="Genomic_DNA"/>
</dbReference>
<dbReference type="PANTHER" id="PTHR39169:SF1">
    <property type="entry name" value="MONOOXYGENASE YDHR-RELATED"/>
    <property type="match status" value="1"/>
</dbReference>
<evidence type="ECO:0000313" key="2">
    <source>
        <dbReference type="Proteomes" id="UP000000593"/>
    </source>
</evidence>
<dbReference type="InterPro" id="IPR011008">
    <property type="entry name" value="Dimeric_a/b-barrel"/>
</dbReference>
<accession>Q6LHD1</accession>
<sequence>MSRLVLLKHGDTTMAKLLQVDFEFNGPFGEDMAKAFVELAESINREPGMIWKIWTESAKDKLGGGIYLFEDEASAQAYLQMHTARLQQMGIGEVRGHIFDINQPLTAINNSPINQR</sequence>
<dbReference type="AlphaFoldDB" id="Q6LHD1"/>
<dbReference type="PANTHER" id="PTHR39169">
    <property type="match status" value="1"/>
</dbReference>
<gene>
    <name evidence="1" type="primary">YPO0629</name>
    <name evidence="1" type="ordered locus">PBPRB1432</name>
</gene>
<dbReference type="SUPFAM" id="SSF54909">
    <property type="entry name" value="Dimeric alpha+beta barrel"/>
    <property type="match status" value="1"/>
</dbReference>
<dbReference type="Pfam" id="PF08803">
    <property type="entry name" value="ydhR"/>
    <property type="match status" value="1"/>
</dbReference>
<dbReference type="NCBIfam" id="NF008333">
    <property type="entry name" value="PRK11118.1"/>
    <property type="match status" value="1"/>
</dbReference>
<dbReference type="STRING" id="298386.PBPRB1432"/>
<evidence type="ECO:0000313" key="1">
    <source>
        <dbReference type="EMBL" id="CAG23299.1"/>
    </source>
</evidence>
<name>Q6LHD1_PHOPR</name>
<keyword evidence="2" id="KW-1185">Reference proteome</keyword>
<organism evidence="1 2">
    <name type="scientific">Photobacterium profundum (strain SS9)</name>
    <dbReference type="NCBI Taxonomy" id="298386"/>
    <lineage>
        <taxon>Bacteria</taxon>
        <taxon>Pseudomonadati</taxon>
        <taxon>Pseudomonadota</taxon>
        <taxon>Gammaproteobacteria</taxon>
        <taxon>Vibrionales</taxon>
        <taxon>Vibrionaceae</taxon>
        <taxon>Photobacterium</taxon>
    </lineage>
</organism>
<dbReference type="Proteomes" id="UP000000593">
    <property type="component" value="Chromosome 2"/>
</dbReference>
<protein>
    <recommendedName>
        <fullName evidence="3">Monooxygenase</fullName>
    </recommendedName>
</protein>
<evidence type="ECO:0008006" key="3">
    <source>
        <dbReference type="Google" id="ProtNLM"/>
    </source>
</evidence>
<reference evidence="2" key="1">
    <citation type="journal article" date="2005" name="Science">
        <title>Life at depth: Photobacterium profundum genome sequence and expression analysis.</title>
        <authorList>
            <person name="Vezzi A."/>
            <person name="Campanaro S."/>
            <person name="D'Angelo M."/>
            <person name="Simonato F."/>
            <person name="Vitulo N."/>
            <person name="Lauro F.M."/>
            <person name="Cestaro A."/>
            <person name="Malacrida G."/>
            <person name="Simionati B."/>
            <person name="Cannata N."/>
            <person name="Romualdi C."/>
            <person name="Bartlett D.H."/>
            <person name="Valle G."/>
        </authorList>
    </citation>
    <scope>NUCLEOTIDE SEQUENCE [LARGE SCALE GENOMIC DNA]</scope>
    <source>
        <strain evidence="2">ATCC BAA-1253 / SS9</strain>
    </source>
</reference>
<dbReference type="InterPro" id="IPR014910">
    <property type="entry name" value="YdhR"/>
</dbReference>
<dbReference type="HOGENOM" id="CLU_179942_0_0_6"/>
<dbReference type="Gene3D" id="3.30.70.100">
    <property type="match status" value="1"/>
</dbReference>
<dbReference type="eggNOG" id="ENOG5032SAI">
    <property type="taxonomic scope" value="Bacteria"/>
</dbReference>
<proteinExistence type="predicted"/>
<dbReference type="KEGG" id="ppr:PBPRB1432"/>